<dbReference type="EMBL" id="BAABAL010000005">
    <property type="protein sequence ID" value="GAA3992741.1"/>
    <property type="molecule type" value="Genomic_DNA"/>
</dbReference>
<name>A0ABP7R608_9PSEU</name>
<proteinExistence type="predicted"/>
<dbReference type="Proteomes" id="UP001501747">
    <property type="component" value="Unassembled WGS sequence"/>
</dbReference>
<sequence>MTVTLDKDVLGLSDSDWQTIVEETDAWNDDFTTDELSIAQLKKVIAVVDGLSTTYTALADLSVQLRAELETRKNPPVTTTTTTTTTTTVSAATVEDAGIPEPPAEGLAPVTVGVQHPVDVGETYDLPQEHTKVGGFASGKIPLRQKNLVDLAVKAYYGVNREDVVADIKNRYDAVNAEPYTEPADAEEIRNSKRPGYKDSDAVITGGNGTYPPHWPVVPTGPVPVHGQSVTVFRDHGHSGQAYTGIVRFGSRSTTTGAPEDPKIILFPTQAEGAYLETGVRTHPLDDSVLKDASVYGEKPGEYTTHSGQGNLSSHGKLSEHIAAKDAYSRLAAEGKNYQESGLTIGFTVIRGGDSTAHKFSFISRSSNNPTFALLSPDEEARALDSGGETAVTKLVLARSGQYGLSTKRGGAVTREWADKIISSVEAAVNG</sequence>
<evidence type="ECO:0000313" key="1">
    <source>
        <dbReference type="EMBL" id="GAA3992741.1"/>
    </source>
</evidence>
<gene>
    <name evidence="1" type="ORF">GCM10022247_09890</name>
</gene>
<keyword evidence="2" id="KW-1185">Reference proteome</keyword>
<protein>
    <submittedName>
        <fullName evidence="1">Uncharacterized protein</fullName>
    </submittedName>
</protein>
<reference evidence="2" key="1">
    <citation type="journal article" date="2019" name="Int. J. Syst. Evol. Microbiol.">
        <title>The Global Catalogue of Microorganisms (GCM) 10K type strain sequencing project: providing services to taxonomists for standard genome sequencing and annotation.</title>
        <authorList>
            <consortium name="The Broad Institute Genomics Platform"/>
            <consortium name="The Broad Institute Genome Sequencing Center for Infectious Disease"/>
            <person name="Wu L."/>
            <person name="Ma J."/>
        </authorList>
    </citation>
    <scope>NUCLEOTIDE SEQUENCE [LARGE SCALE GENOMIC DNA]</scope>
    <source>
        <strain evidence="2">JCM 17342</strain>
    </source>
</reference>
<comment type="caution">
    <text evidence="1">The sequence shown here is derived from an EMBL/GenBank/DDBJ whole genome shotgun (WGS) entry which is preliminary data.</text>
</comment>
<evidence type="ECO:0000313" key="2">
    <source>
        <dbReference type="Proteomes" id="UP001501747"/>
    </source>
</evidence>
<accession>A0ABP7R608</accession>
<dbReference type="RefSeq" id="WP_344871319.1">
    <property type="nucleotide sequence ID" value="NZ_BAABAL010000005.1"/>
</dbReference>
<organism evidence="1 2">
    <name type="scientific">Allokutzneria multivorans</name>
    <dbReference type="NCBI Taxonomy" id="1142134"/>
    <lineage>
        <taxon>Bacteria</taxon>
        <taxon>Bacillati</taxon>
        <taxon>Actinomycetota</taxon>
        <taxon>Actinomycetes</taxon>
        <taxon>Pseudonocardiales</taxon>
        <taxon>Pseudonocardiaceae</taxon>
        <taxon>Allokutzneria</taxon>
    </lineage>
</organism>